<dbReference type="InterPro" id="IPR001789">
    <property type="entry name" value="Sig_transdc_resp-reg_receiver"/>
</dbReference>
<evidence type="ECO:0000256" key="4">
    <source>
        <dbReference type="PROSITE-ProRule" id="PRU00169"/>
    </source>
</evidence>
<keyword evidence="8" id="KW-1185">Reference proteome</keyword>
<dbReference type="GO" id="GO:0000160">
    <property type="term" value="P:phosphorelay signal transduction system"/>
    <property type="evidence" value="ECO:0007669"/>
    <property type="project" value="InterPro"/>
</dbReference>
<dbReference type="InterPro" id="IPR011006">
    <property type="entry name" value="CheY-like_superfamily"/>
</dbReference>
<feature type="domain" description="HTH luxR-type" evidence="5">
    <location>
        <begin position="185"/>
        <end position="250"/>
    </location>
</feature>
<protein>
    <submittedName>
        <fullName evidence="7">Response regulator transcription factor</fullName>
    </submittedName>
</protein>
<dbReference type="CDD" id="cd06170">
    <property type="entry name" value="LuxR_C_like"/>
    <property type="match status" value="1"/>
</dbReference>
<comment type="caution">
    <text evidence="4">Lacks conserved residue(s) required for the propagation of feature annotation.</text>
</comment>
<accession>A0A5C4QYU5</accession>
<dbReference type="SMART" id="SM00448">
    <property type="entry name" value="REC"/>
    <property type="match status" value="1"/>
</dbReference>
<gene>
    <name evidence="7" type="ORF">FHG89_03535</name>
</gene>
<evidence type="ECO:0000256" key="1">
    <source>
        <dbReference type="ARBA" id="ARBA00023015"/>
    </source>
</evidence>
<evidence type="ECO:0000259" key="6">
    <source>
        <dbReference type="PROSITE" id="PS50110"/>
    </source>
</evidence>
<dbReference type="PANTHER" id="PTHR43214">
    <property type="entry name" value="TWO-COMPONENT RESPONSE REGULATOR"/>
    <property type="match status" value="1"/>
</dbReference>
<dbReference type="AlphaFoldDB" id="A0A5C4QYU5"/>
<evidence type="ECO:0000259" key="5">
    <source>
        <dbReference type="PROSITE" id="PS50043"/>
    </source>
</evidence>
<dbReference type="SMART" id="SM00421">
    <property type="entry name" value="HTH_LUXR"/>
    <property type="match status" value="1"/>
</dbReference>
<dbReference type="Proteomes" id="UP000306145">
    <property type="component" value="Unassembled WGS sequence"/>
</dbReference>
<dbReference type="EMBL" id="VDFY01000083">
    <property type="protein sequence ID" value="TNH31182.1"/>
    <property type="molecule type" value="Genomic_DNA"/>
</dbReference>
<name>A0A5C4QYU5_9ACTN</name>
<dbReference type="InterPro" id="IPR039420">
    <property type="entry name" value="WalR-like"/>
</dbReference>
<keyword evidence="2" id="KW-0238">DNA-binding</keyword>
<reference evidence="7 8" key="1">
    <citation type="submission" date="2019-06" db="EMBL/GenBank/DDBJ databases">
        <title>Micromonospora ordensis sp. nov., isolated from deep marine sediment.</title>
        <authorList>
            <person name="Veyisoglu A."/>
            <person name="Carro L."/>
            <person name="Klenk H.-P."/>
            <person name="Sahin N."/>
        </authorList>
    </citation>
    <scope>NUCLEOTIDE SEQUENCE [LARGE SCALE GENOMIC DNA]</scope>
    <source>
        <strain evidence="7 8">S2509</strain>
    </source>
</reference>
<evidence type="ECO:0000313" key="7">
    <source>
        <dbReference type="EMBL" id="TNH31182.1"/>
    </source>
</evidence>
<evidence type="ECO:0000256" key="3">
    <source>
        <dbReference type="ARBA" id="ARBA00023163"/>
    </source>
</evidence>
<dbReference type="PANTHER" id="PTHR43214:SF24">
    <property type="entry name" value="TRANSCRIPTIONAL REGULATORY PROTEIN NARL-RELATED"/>
    <property type="match status" value="1"/>
</dbReference>
<dbReference type="Gene3D" id="3.40.50.2300">
    <property type="match status" value="1"/>
</dbReference>
<dbReference type="Pfam" id="PF00072">
    <property type="entry name" value="Response_reg"/>
    <property type="match status" value="1"/>
</dbReference>
<comment type="caution">
    <text evidence="7">The sequence shown here is derived from an EMBL/GenBank/DDBJ whole genome shotgun (WGS) entry which is preliminary data.</text>
</comment>
<evidence type="ECO:0000256" key="2">
    <source>
        <dbReference type="ARBA" id="ARBA00023125"/>
    </source>
</evidence>
<dbReference type="GO" id="GO:0003677">
    <property type="term" value="F:DNA binding"/>
    <property type="evidence" value="ECO:0007669"/>
    <property type="project" value="UniProtKB-KW"/>
</dbReference>
<dbReference type="GO" id="GO:0006355">
    <property type="term" value="P:regulation of DNA-templated transcription"/>
    <property type="evidence" value="ECO:0007669"/>
    <property type="project" value="InterPro"/>
</dbReference>
<feature type="domain" description="Response regulatory" evidence="6">
    <location>
        <begin position="44"/>
        <end position="158"/>
    </location>
</feature>
<dbReference type="PROSITE" id="PS50043">
    <property type="entry name" value="HTH_LUXR_2"/>
    <property type="match status" value="1"/>
</dbReference>
<dbReference type="Pfam" id="PF00196">
    <property type="entry name" value="GerE"/>
    <property type="match status" value="1"/>
</dbReference>
<keyword evidence="1" id="KW-0805">Transcription regulation</keyword>
<dbReference type="InterPro" id="IPR016032">
    <property type="entry name" value="Sig_transdc_resp-reg_C-effctor"/>
</dbReference>
<dbReference type="SUPFAM" id="SSF52172">
    <property type="entry name" value="CheY-like"/>
    <property type="match status" value="1"/>
</dbReference>
<dbReference type="PROSITE" id="PS00622">
    <property type="entry name" value="HTH_LUXR_1"/>
    <property type="match status" value="1"/>
</dbReference>
<dbReference type="PRINTS" id="PR00038">
    <property type="entry name" value="HTHLUXR"/>
</dbReference>
<sequence>MSTRCHRTCARGPPSYLLCTGRRPCRVRAGRRTVMNESEGTSVRVLVVDDIRLFRDHVLDVLGAQPFVERAAGAADADEALRAVADHGFAVVLVSLATRDSLAICRRLVAAAADTRVIALGVSGSDDEVVACAEAGVTGYLLRDETSDGLLRVVAAAGRGEVTCPPPVAAALMRRMGQRGRGPVAAAGASRLTTREREILGLIDEGLSNKEIARKLSIEIRTVKNHVHNLLEKLEVSRRGEAAALVRGARGPARAPGW</sequence>
<dbReference type="InterPro" id="IPR000792">
    <property type="entry name" value="Tscrpt_reg_LuxR_C"/>
</dbReference>
<keyword evidence="3" id="KW-0804">Transcription</keyword>
<dbReference type="OrthoDB" id="4727384at2"/>
<evidence type="ECO:0000313" key="8">
    <source>
        <dbReference type="Proteomes" id="UP000306145"/>
    </source>
</evidence>
<organism evidence="7 8">
    <name type="scientific">Micromonospora orduensis</name>
    <dbReference type="NCBI Taxonomy" id="1420891"/>
    <lineage>
        <taxon>Bacteria</taxon>
        <taxon>Bacillati</taxon>
        <taxon>Actinomycetota</taxon>
        <taxon>Actinomycetes</taxon>
        <taxon>Micromonosporales</taxon>
        <taxon>Micromonosporaceae</taxon>
        <taxon>Micromonospora</taxon>
    </lineage>
</organism>
<dbReference type="SUPFAM" id="SSF46894">
    <property type="entry name" value="C-terminal effector domain of the bipartite response regulators"/>
    <property type="match status" value="1"/>
</dbReference>
<proteinExistence type="predicted"/>
<dbReference type="PROSITE" id="PS50110">
    <property type="entry name" value="RESPONSE_REGULATORY"/>
    <property type="match status" value="1"/>
</dbReference>